<dbReference type="Proteomes" id="UP000659172">
    <property type="component" value="Unassembled WGS sequence"/>
</dbReference>
<sequence>MMSALNAFIDEARTVSVADAATILGYVLKGPEFAGPCPLCGGRDRFSISSSKQAWNCRQCGRGGRDGIGLIAHARGHDLSSRTGFLTACSEALQRDIPAEGERETEEQRAERLAAIEDRRRRNAEAAARASNDFREKAIAKGRGIFFNARKVAAGERNAAGEYLRLRTGFDMPDAVWANIRSDPQHSYWSNRKDDRGHHPCLHVGPAMIAPFVDTSFRVTGCHETWIDLSRGPKFRPLITDGDDTLPTKKMQGVKKGSLIPLFGLMSSTRWVGGEGIENGLAIAGAEGFRADTFYFAAGDLGNLAGPADPASAFAHPTLTTTDKRGRTRAARVQGPEPKQDIQPGEVLAFPDHVAQLVLLADGDSEPVFTAAAMARAEKLHARDGREIETWWPPAGSDFSKLMAG</sequence>
<keyword evidence="3" id="KW-1185">Reference proteome</keyword>
<gene>
    <name evidence="2" type="ORF">HV823_04300</name>
</gene>
<dbReference type="EMBL" id="JABXYK010000002">
    <property type="protein sequence ID" value="NVP54476.1"/>
    <property type="molecule type" value="Genomic_DNA"/>
</dbReference>
<comment type="caution">
    <text evidence="2">The sequence shown here is derived from an EMBL/GenBank/DDBJ whole genome shotgun (WGS) entry which is preliminary data.</text>
</comment>
<dbReference type="InterPro" id="IPR013237">
    <property type="entry name" value="Phage_T7_Gp4_N"/>
</dbReference>
<organism evidence="2 3">
    <name type="scientific">Mycoplana rhizolycopersici</name>
    <dbReference type="NCBI Taxonomy" id="2746702"/>
    <lineage>
        <taxon>Bacteria</taxon>
        <taxon>Pseudomonadati</taxon>
        <taxon>Pseudomonadota</taxon>
        <taxon>Alphaproteobacteria</taxon>
        <taxon>Hyphomicrobiales</taxon>
        <taxon>Rhizobiaceae</taxon>
        <taxon>Mycoplana</taxon>
    </lineage>
</organism>
<dbReference type="Pfam" id="PF23639">
    <property type="entry name" value="DUF7146"/>
    <property type="match status" value="1"/>
</dbReference>
<evidence type="ECO:0000313" key="2">
    <source>
        <dbReference type="EMBL" id="NVP54476.1"/>
    </source>
</evidence>
<protein>
    <submittedName>
        <fullName evidence="2">P4 alpha zinc-binding domain-containing protein</fullName>
    </submittedName>
</protein>
<reference evidence="2 3" key="1">
    <citation type="submission" date="2020-06" db="EMBL/GenBank/DDBJ databases">
        <title>Rhizobium sp.nov. isolated from the tomato plant.</title>
        <authorList>
            <person name="Thin K.K."/>
            <person name="Zhang X."/>
            <person name="He S."/>
        </authorList>
    </citation>
    <scope>NUCLEOTIDE SEQUENCE [LARGE SCALE GENOMIC DNA]</scope>
    <source>
        <strain evidence="2 3">DBTS2</strain>
    </source>
</reference>
<dbReference type="InterPro" id="IPR055570">
    <property type="entry name" value="DUF7146"/>
</dbReference>
<accession>A0ABX2QAX6</accession>
<feature type="domain" description="DNA primase/helicase Gp4 N-terminal Bacteriophage T7-like" evidence="1">
    <location>
        <begin position="32"/>
        <end position="68"/>
    </location>
</feature>
<dbReference type="SMART" id="SM00778">
    <property type="entry name" value="Prim_Zn_Ribbon"/>
    <property type="match status" value="1"/>
</dbReference>
<dbReference type="InterPro" id="IPR036977">
    <property type="entry name" value="DNA_primase_Znf_CHC2"/>
</dbReference>
<proteinExistence type="predicted"/>
<name>A0ABX2QAX6_9HYPH</name>
<evidence type="ECO:0000313" key="3">
    <source>
        <dbReference type="Proteomes" id="UP000659172"/>
    </source>
</evidence>
<dbReference type="Pfam" id="PF08273">
    <property type="entry name" value="Zn_Ribbon_Prim"/>
    <property type="match status" value="1"/>
</dbReference>
<evidence type="ECO:0000259" key="1">
    <source>
        <dbReference type="SMART" id="SM00778"/>
    </source>
</evidence>
<dbReference type="SUPFAM" id="SSF57783">
    <property type="entry name" value="Zinc beta-ribbon"/>
    <property type="match status" value="1"/>
</dbReference>
<dbReference type="Gene3D" id="3.90.580.10">
    <property type="entry name" value="Zinc finger, CHC2-type domain"/>
    <property type="match status" value="1"/>
</dbReference>